<dbReference type="InterPro" id="IPR003739">
    <property type="entry name" value="Lys_aminomutase/Glu_NH3_mut"/>
</dbReference>
<proteinExistence type="predicted"/>
<evidence type="ECO:0000256" key="3">
    <source>
        <dbReference type="ARBA" id="ARBA00022691"/>
    </source>
</evidence>
<keyword evidence="5" id="KW-0663">Pyridoxal phosphate</keyword>
<dbReference type="PANTHER" id="PTHR30538:SF0">
    <property type="entry name" value="L-LYSINE 2,3-AMINOMUTASE AQ_1632-RELATED"/>
    <property type="match status" value="1"/>
</dbReference>
<evidence type="ECO:0000256" key="6">
    <source>
        <dbReference type="ARBA" id="ARBA00023004"/>
    </source>
</evidence>
<evidence type="ECO:0000313" key="10">
    <source>
        <dbReference type="EMBL" id="NYB74380.1"/>
    </source>
</evidence>
<accession>A0A974GWT2</accession>
<dbReference type="NCBIfam" id="TIGR00238">
    <property type="entry name" value="KamA family radical SAM protein"/>
    <property type="match status" value="1"/>
</dbReference>
<name>A0A974GWT2_SEDHY</name>
<evidence type="ECO:0000256" key="1">
    <source>
        <dbReference type="ARBA" id="ARBA00001933"/>
    </source>
</evidence>
<evidence type="ECO:0000256" key="4">
    <source>
        <dbReference type="ARBA" id="ARBA00022723"/>
    </source>
</evidence>
<keyword evidence="3" id="KW-0949">S-adenosyl-L-methionine</keyword>
<dbReference type="InterPro" id="IPR058240">
    <property type="entry name" value="rSAM_sf"/>
</dbReference>
<comment type="caution">
    <text evidence="10">The sequence shown here is derived from an EMBL/GenBank/DDBJ whole genome shotgun (WGS) entry which is preliminary data.</text>
</comment>
<dbReference type="GO" id="GO:0046872">
    <property type="term" value="F:metal ion binding"/>
    <property type="evidence" value="ECO:0007669"/>
    <property type="project" value="UniProtKB-KW"/>
</dbReference>
<feature type="binding site" evidence="8">
    <location>
        <position position="121"/>
    </location>
    <ligand>
        <name>[4Fe-4S] cluster</name>
        <dbReference type="ChEBI" id="CHEBI:49883"/>
        <note>4Fe-4S-S-AdoMet</note>
    </ligand>
</feature>
<gene>
    <name evidence="10" type="ORF">HZF24_09565</name>
</gene>
<evidence type="ECO:0000256" key="8">
    <source>
        <dbReference type="PIRSR" id="PIRSR004911-1"/>
    </source>
</evidence>
<dbReference type="InterPro" id="IPR013785">
    <property type="entry name" value="Aldolase_TIM"/>
</dbReference>
<organism evidence="10 11">
    <name type="scientific">Sedimentibacter hydroxybenzoicus DSM 7310</name>
    <dbReference type="NCBI Taxonomy" id="1123245"/>
    <lineage>
        <taxon>Bacteria</taxon>
        <taxon>Bacillati</taxon>
        <taxon>Bacillota</taxon>
        <taxon>Tissierellia</taxon>
        <taxon>Sedimentibacter</taxon>
    </lineage>
</organism>
<keyword evidence="4 8" id="KW-0479">Metal-binding</keyword>
<keyword evidence="6" id="KW-0408">Iron</keyword>
<dbReference type="SFLD" id="SFLDS00029">
    <property type="entry name" value="Radical_SAM"/>
    <property type="match status" value="1"/>
</dbReference>
<dbReference type="AlphaFoldDB" id="A0A974GWT2"/>
<feature type="domain" description="Radical SAM core" evidence="9">
    <location>
        <begin position="100"/>
        <end position="319"/>
    </location>
</feature>
<dbReference type="GO" id="GO:0003824">
    <property type="term" value="F:catalytic activity"/>
    <property type="evidence" value="ECO:0007669"/>
    <property type="project" value="InterPro"/>
</dbReference>
<keyword evidence="2 8" id="KW-0004">4Fe-4S</keyword>
<reference evidence="10" key="1">
    <citation type="submission" date="2020-07" db="EMBL/GenBank/DDBJ databases">
        <title>Genomic analysis of a strain of Sedimentibacter Hydroxybenzoicus DSM7310.</title>
        <authorList>
            <person name="Ma S."/>
        </authorList>
    </citation>
    <scope>NUCLEOTIDE SEQUENCE</scope>
    <source>
        <strain evidence="10">DSM 7310</strain>
    </source>
</reference>
<comment type="cofactor">
    <cofactor evidence="1">
        <name>pyridoxal 5'-phosphate</name>
        <dbReference type="ChEBI" id="CHEBI:597326"/>
    </cofactor>
</comment>
<evidence type="ECO:0000259" key="9">
    <source>
        <dbReference type="PROSITE" id="PS51918"/>
    </source>
</evidence>
<dbReference type="InterPro" id="IPR007197">
    <property type="entry name" value="rSAM"/>
</dbReference>
<dbReference type="SUPFAM" id="SSF102114">
    <property type="entry name" value="Radical SAM enzymes"/>
    <property type="match status" value="1"/>
</dbReference>
<evidence type="ECO:0000313" key="11">
    <source>
        <dbReference type="Proteomes" id="UP000611629"/>
    </source>
</evidence>
<dbReference type="Gene3D" id="3.20.20.70">
    <property type="entry name" value="Aldolase class I"/>
    <property type="match status" value="1"/>
</dbReference>
<evidence type="ECO:0000256" key="7">
    <source>
        <dbReference type="ARBA" id="ARBA00023014"/>
    </source>
</evidence>
<dbReference type="GO" id="GO:0051539">
    <property type="term" value="F:4 iron, 4 sulfur cluster binding"/>
    <property type="evidence" value="ECO:0007669"/>
    <property type="project" value="UniProtKB-KW"/>
</dbReference>
<dbReference type="PIRSF" id="PIRSF004911">
    <property type="entry name" value="DUF160"/>
    <property type="match status" value="1"/>
</dbReference>
<keyword evidence="7 8" id="KW-0411">Iron-sulfur</keyword>
<protein>
    <submittedName>
        <fullName evidence="10">KamA family radical SAM protein</fullName>
    </submittedName>
</protein>
<keyword evidence="11" id="KW-1185">Reference proteome</keyword>
<dbReference type="RefSeq" id="WP_179238155.1">
    <property type="nucleotide sequence ID" value="NZ_JACBNQ010000009.1"/>
</dbReference>
<evidence type="ECO:0000256" key="5">
    <source>
        <dbReference type="ARBA" id="ARBA00022898"/>
    </source>
</evidence>
<dbReference type="SFLD" id="SFLDG01070">
    <property type="entry name" value="PLP-dependent"/>
    <property type="match status" value="1"/>
</dbReference>
<evidence type="ECO:0000256" key="2">
    <source>
        <dbReference type="ARBA" id="ARBA00022485"/>
    </source>
</evidence>
<dbReference type="EMBL" id="JACBNQ010000009">
    <property type="protein sequence ID" value="NYB74380.1"/>
    <property type="molecule type" value="Genomic_DNA"/>
</dbReference>
<dbReference type="PROSITE" id="PS51918">
    <property type="entry name" value="RADICAL_SAM"/>
    <property type="match status" value="1"/>
</dbReference>
<feature type="binding site" evidence="8">
    <location>
        <position position="118"/>
    </location>
    <ligand>
        <name>[4Fe-4S] cluster</name>
        <dbReference type="ChEBI" id="CHEBI:49883"/>
        <note>4Fe-4S-S-AdoMet</note>
    </ligand>
</feature>
<dbReference type="Pfam" id="PF04055">
    <property type="entry name" value="Radical_SAM"/>
    <property type="match status" value="1"/>
</dbReference>
<dbReference type="Proteomes" id="UP000611629">
    <property type="component" value="Unassembled WGS sequence"/>
</dbReference>
<feature type="binding site" evidence="8">
    <location>
        <position position="114"/>
    </location>
    <ligand>
        <name>[4Fe-4S] cluster</name>
        <dbReference type="ChEBI" id="CHEBI:49883"/>
        <note>4Fe-4S-S-AdoMet</note>
    </ligand>
</feature>
<dbReference type="CDD" id="cd01335">
    <property type="entry name" value="Radical_SAM"/>
    <property type="match status" value="1"/>
</dbReference>
<dbReference type="PANTHER" id="PTHR30538">
    <property type="entry name" value="LYSINE 2,3-AMINOMUTASE-RELATED"/>
    <property type="match status" value="1"/>
</dbReference>
<sequence>MIGVERMDWKTSLKNNITTADEINEALNWNLSEKEKNKFNEIIDRYPMSIPHYYLSLINKDDPEDPIKKLCVPSILETDMSGSFDTSGEASNTVVNGLQHKYKQTGMYLSTNRCAMYCRHCFRKRLVGVNDDEINKDFDDVVNYIKEHKEMSNVLISGGDSFMNSNKKIEKILDEFTKIEHLSFLRFGTRTPVVLPSRIYGDDELLNILEHYNKIKQIYVITHFNHPNEITKESTMAIEALRNIGIIVRNQTVLLKGINDNSETLASLMRGLVEIGANPYYIFQCRPVSGVKNQFQVPFIEAVDIIDEARTKISGISKSFKYAMSHPTGKIEIVGKLNEDEILFKYHQAKYEKDQGRLISIKVTPEQAWLDNII</sequence>